<dbReference type="HOGENOM" id="CLU_017584_10_1_11"/>
<dbReference type="KEGG" id="afs:AFR_27830"/>
<keyword evidence="7" id="KW-1185">Reference proteome</keyword>
<proteinExistence type="predicted"/>
<dbReference type="GO" id="GO:0003677">
    <property type="term" value="F:DNA binding"/>
    <property type="evidence" value="ECO:0007669"/>
    <property type="project" value="UniProtKB-KW"/>
</dbReference>
<accession>U5W480</accession>
<keyword evidence="4" id="KW-0804">Transcription</keyword>
<dbReference type="PANTHER" id="PTHR46577:SF1">
    <property type="entry name" value="HTH-TYPE TRANSCRIPTIONAL REGULATORY PROTEIN GABR"/>
    <property type="match status" value="1"/>
</dbReference>
<keyword evidence="1" id="KW-0663">Pyridoxal phosphate</keyword>
<dbReference type="Gene3D" id="1.10.10.10">
    <property type="entry name" value="Winged helix-like DNA-binding domain superfamily/Winged helix DNA-binding domain"/>
    <property type="match status" value="1"/>
</dbReference>
<dbReference type="PATRIC" id="fig|1246995.3.peg.5640"/>
<reference evidence="6 7" key="1">
    <citation type="journal article" date="2014" name="J. Biotechnol.">
        <title>Complete genome sequence of the actinobacterium Actinoplanes friuliensis HAG 010964, producer of the lipopeptide antibiotic friulimycin.</title>
        <authorList>
            <person name="Ruckert C."/>
            <person name="Szczepanowski R."/>
            <person name="Albersmeier A."/>
            <person name="Goesmann A."/>
            <person name="Fischer N."/>
            <person name="Steinkamper A."/>
            <person name="Puhler A."/>
            <person name="Biener R."/>
            <person name="Schwartz D."/>
            <person name="Kalinowski J."/>
        </authorList>
    </citation>
    <scope>NUCLEOTIDE SEQUENCE [LARGE SCALE GENOMIC DNA]</scope>
    <source>
        <strain evidence="6 7">DSM 7358</strain>
    </source>
</reference>
<dbReference type="PANTHER" id="PTHR46577">
    <property type="entry name" value="HTH-TYPE TRANSCRIPTIONAL REGULATORY PROTEIN GABR"/>
    <property type="match status" value="1"/>
</dbReference>
<dbReference type="EMBL" id="CP006272">
    <property type="protein sequence ID" value="AGZ43827.1"/>
    <property type="molecule type" value="Genomic_DNA"/>
</dbReference>
<evidence type="ECO:0000259" key="5">
    <source>
        <dbReference type="PROSITE" id="PS50949"/>
    </source>
</evidence>
<dbReference type="STRING" id="1246995.AFR_27830"/>
<dbReference type="Proteomes" id="UP000017746">
    <property type="component" value="Chromosome"/>
</dbReference>
<dbReference type="eggNOG" id="COG1725">
    <property type="taxonomic scope" value="Bacteria"/>
</dbReference>
<sequence length="127" mass="13618">MTSPPQLSVVTTDPTPPYEQVRRQLAELIGSGALPRGERLPPLRQLAGDLGLAIGTVARAYRELEAAGLVVSRRGGGTRVADRPAQAEPEPDVLLRAAEDYVWRARAAGASRDAILAALHRALEARY</sequence>
<name>U5W480_9ACTN</name>
<dbReference type="Pfam" id="PF00392">
    <property type="entry name" value="GntR"/>
    <property type="match status" value="1"/>
</dbReference>
<dbReference type="OrthoDB" id="4307011at2"/>
<dbReference type="CDD" id="cd07377">
    <property type="entry name" value="WHTH_GntR"/>
    <property type="match status" value="1"/>
</dbReference>
<evidence type="ECO:0000256" key="4">
    <source>
        <dbReference type="ARBA" id="ARBA00023163"/>
    </source>
</evidence>
<dbReference type="InterPro" id="IPR000524">
    <property type="entry name" value="Tscrpt_reg_HTH_GntR"/>
</dbReference>
<dbReference type="RefSeq" id="WP_023560164.1">
    <property type="nucleotide sequence ID" value="NC_022657.1"/>
</dbReference>
<dbReference type="PROSITE" id="PS50949">
    <property type="entry name" value="HTH_GNTR"/>
    <property type="match status" value="1"/>
</dbReference>
<evidence type="ECO:0000313" key="7">
    <source>
        <dbReference type="Proteomes" id="UP000017746"/>
    </source>
</evidence>
<protein>
    <submittedName>
        <fullName evidence="6">Histidine utilization repressor</fullName>
    </submittedName>
</protein>
<organism evidence="6 7">
    <name type="scientific">Actinoplanes friuliensis DSM 7358</name>
    <dbReference type="NCBI Taxonomy" id="1246995"/>
    <lineage>
        <taxon>Bacteria</taxon>
        <taxon>Bacillati</taxon>
        <taxon>Actinomycetota</taxon>
        <taxon>Actinomycetes</taxon>
        <taxon>Micromonosporales</taxon>
        <taxon>Micromonosporaceae</taxon>
        <taxon>Actinoplanes</taxon>
    </lineage>
</organism>
<evidence type="ECO:0000256" key="2">
    <source>
        <dbReference type="ARBA" id="ARBA00023015"/>
    </source>
</evidence>
<gene>
    <name evidence="6" type="ORF">AFR_27830</name>
</gene>
<dbReference type="InterPro" id="IPR036390">
    <property type="entry name" value="WH_DNA-bd_sf"/>
</dbReference>
<keyword evidence="2" id="KW-0805">Transcription regulation</keyword>
<keyword evidence="3" id="KW-0238">DNA-binding</keyword>
<dbReference type="SMART" id="SM00345">
    <property type="entry name" value="HTH_GNTR"/>
    <property type="match status" value="1"/>
</dbReference>
<dbReference type="SUPFAM" id="SSF46785">
    <property type="entry name" value="Winged helix' DNA-binding domain"/>
    <property type="match status" value="1"/>
</dbReference>
<evidence type="ECO:0000256" key="1">
    <source>
        <dbReference type="ARBA" id="ARBA00022898"/>
    </source>
</evidence>
<feature type="domain" description="HTH gntR-type" evidence="5">
    <location>
        <begin position="15"/>
        <end position="83"/>
    </location>
</feature>
<dbReference type="InterPro" id="IPR051446">
    <property type="entry name" value="HTH_trans_reg/aminotransferase"/>
</dbReference>
<evidence type="ECO:0000256" key="3">
    <source>
        <dbReference type="ARBA" id="ARBA00023125"/>
    </source>
</evidence>
<dbReference type="AlphaFoldDB" id="U5W480"/>
<dbReference type="GO" id="GO:0003700">
    <property type="term" value="F:DNA-binding transcription factor activity"/>
    <property type="evidence" value="ECO:0007669"/>
    <property type="project" value="InterPro"/>
</dbReference>
<dbReference type="InterPro" id="IPR036388">
    <property type="entry name" value="WH-like_DNA-bd_sf"/>
</dbReference>
<evidence type="ECO:0000313" key="6">
    <source>
        <dbReference type="EMBL" id="AGZ43827.1"/>
    </source>
</evidence>